<dbReference type="Pfam" id="PF00578">
    <property type="entry name" value="AhpC-TSA"/>
    <property type="match status" value="1"/>
</dbReference>
<dbReference type="InterPro" id="IPR017937">
    <property type="entry name" value="Thioredoxin_CS"/>
</dbReference>
<dbReference type="InterPro" id="IPR000866">
    <property type="entry name" value="AhpC/TSA"/>
</dbReference>
<dbReference type="InterPro" id="IPR013766">
    <property type="entry name" value="Thioredoxin_domain"/>
</dbReference>
<proteinExistence type="predicted"/>
<dbReference type="CDD" id="cd02966">
    <property type="entry name" value="TlpA_like_family"/>
    <property type="match status" value="1"/>
</dbReference>
<dbReference type="PROSITE" id="PS00194">
    <property type="entry name" value="THIOREDOXIN_1"/>
    <property type="match status" value="1"/>
</dbReference>
<dbReference type="InterPro" id="IPR036249">
    <property type="entry name" value="Thioredoxin-like_sf"/>
</dbReference>
<accession>A0A532V1I6</accession>
<gene>
    <name evidence="3" type="ORF">CEE37_07700</name>
</gene>
<dbReference type="PANTHER" id="PTHR42852:SF17">
    <property type="entry name" value="THIOREDOXIN-LIKE PROTEIN HI_1115"/>
    <property type="match status" value="1"/>
</dbReference>
<dbReference type="InterPro" id="IPR050553">
    <property type="entry name" value="Thioredoxin_ResA/DsbE_sf"/>
</dbReference>
<feature type="domain" description="Thioredoxin" evidence="2">
    <location>
        <begin position="24"/>
        <end position="167"/>
    </location>
</feature>
<dbReference type="AlphaFoldDB" id="A0A532V1I6"/>
<dbReference type="SUPFAM" id="SSF52833">
    <property type="entry name" value="Thioredoxin-like"/>
    <property type="match status" value="1"/>
</dbReference>
<protein>
    <recommendedName>
        <fullName evidence="2">Thioredoxin domain-containing protein</fullName>
    </recommendedName>
</protein>
<dbReference type="PROSITE" id="PS51352">
    <property type="entry name" value="THIOREDOXIN_2"/>
    <property type="match status" value="1"/>
</dbReference>
<name>A0A532V1I6_UNCL8</name>
<dbReference type="Gene3D" id="3.40.30.10">
    <property type="entry name" value="Glutaredoxin"/>
    <property type="match status" value="1"/>
</dbReference>
<evidence type="ECO:0000256" key="1">
    <source>
        <dbReference type="ARBA" id="ARBA00023284"/>
    </source>
</evidence>
<organism evidence="3 4">
    <name type="scientific">candidate division LCP-89 bacterium B3_LCP</name>
    <dbReference type="NCBI Taxonomy" id="2012998"/>
    <lineage>
        <taxon>Bacteria</taxon>
        <taxon>Pseudomonadati</taxon>
        <taxon>Bacteria division LCP-89</taxon>
    </lineage>
</organism>
<evidence type="ECO:0000313" key="3">
    <source>
        <dbReference type="EMBL" id="TKJ40837.1"/>
    </source>
</evidence>
<dbReference type="GO" id="GO:0016209">
    <property type="term" value="F:antioxidant activity"/>
    <property type="evidence" value="ECO:0007669"/>
    <property type="project" value="InterPro"/>
</dbReference>
<dbReference type="Proteomes" id="UP000319619">
    <property type="component" value="Unassembled WGS sequence"/>
</dbReference>
<evidence type="ECO:0000259" key="2">
    <source>
        <dbReference type="PROSITE" id="PS51352"/>
    </source>
</evidence>
<dbReference type="GO" id="GO:0016491">
    <property type="term" value="F:oxidoreductase activity"/>
    <property type="evidence" value="ECO:0007669"/>
    <property type="project" value="InterPro"/>
</dbReference>
<reference evidence="3 4" key="1">
    <citation type="submission" date="2017-06" db="EMBL/GenBank/DDBJ databases">
        <title>Novel microbial phyla capable of carbon fixation and sulfur reduction in deep-sea sediments.</title>
        <authorList>
            <person name="Huang J."/>
            <person name="Baker B."/>
            <person name="Wang Y."/>
        </authorList>
    </citation>
    <scope>NUCLEOTIDE SEQUENCE [LARGE SCALE GENOMIC DNA]</scope>
    <source>
        <strain evidence="3">B3_LCP</strain>
    </source>
</reference>
<sequence>MEMHMRGLLSSILGLALIVTITQVGIAKEASDFTLEDIDGELFSLEDYLGEGPILLNFWATWCTPCKHELPHLQELHERYGEEGFILVTISEDSPKSQSKIKPYVKSKRYTFTVLLDPNNEVLGLFQGSSLPYQVLIDEDGNIVETHQGYNPGDEKVLEGKIRELLNLETSGE</sequence>
<evidence type="ECO:0000313" key="4">
    <source>
        <dbReference type="Proteomes" id="UP000319619"/>
    </source>
</evidence>
<keyword evidence="1" id="KW-0676">Redox-active center</keyword>
<dbReference type="PANTHER" id="PTHR42852">
    <property type="entry name" value="THIOL:DISULFIDE INTERCHANGE PROTEIN DSBE"/>
    <property type="match status" value="1"/>
</dbReference>
<comment type="caution">
    <text evidence="3">The sequence shown here is derived from an EMBL/GenBank/DDBJ whole genome shotgun (WGS) entry which is preliminary data.</text>
</comment>
<dbReference type="EMBL" id="NJBN01000004">
    <property type="protein sequence ID" value="TKJ40837.1"/>
    <property type="molecule type" value="Genomic_DNA"/>
</dbReference>